<comment type="caution">
    <text evidence="1">The sequence shown here is derived from an EMBL/GenBank/DDBJ whole genome shotgun (WGS) entry which is preliminary data.</text>
</comment>
<dbReference type="AlphaFoldDB" id="A0AB34GLE1"/>
<accession>A0AB34GLE1</accession>
<name>A0AB34GLE1_ESCRO</name>
<dbReference type="Proteomes" id="UP001159641">
    <property type="component" value="Unassembled WGS sequence"/>
</dbReference>
<reference evidence="1 2" key="1">
    <citation type="submission" date="2022-11" db="EMBL/GenBank/DDBJ databases">
        <title>Whole genome sequence of Eschrichtius robustus ER-17-0199.</title>
        <authorList>
            <person name="Bruniche-Olsen A."/>
            <person name="Black A.N."/>
            <person name="Fields C.J."/>
            <person name="Walden K."/>
            <person name="Dewoody J.A."/>
        </authorList>
    </citation>
    <scope>NUCLEOTIDE SEQUENCE [LARGE SCALE GENOMIC DNA]</scope>
    <source>
        <strain evidence="1">ER-17-0199</strain>
        <tissue evidence="1">Blubber</tissue>
    </source>
</reference>
<evidence type="ECO:0000313" key="1">
    <source>
        <dbReference type="EMBL" id="KAJ8781352.1"/>
    </source>
</evidence>
<protein>
    <submittedName>
        <fullName evidence="1">Uncharacterized protein</fullName>
    </submittedName>
</protein>
<evidence type="ECO:0000313" key="2">
    <source>
        <dbReference type="Proteomes" id="UP001159641"/>
    </source>
</evidence>
<gene>
    <name evidence="1" type="ORF">J1605_011336</name>
</gene>
<dbReference type="EMBL" id="JAIQCJ010002147">
    <property type="protein sequence ID" value="KAJ8781352.1"/>
    <property type="molecule type" value="Genomic_DNA"/>
</dbReference>
<organism evidence="1 2">
    <name type="scientific">Eschrichtius robustus</name>
    <name type="common">California gray whale</name>
    <name type="synonym">Eschrichtius gibbosus</name>
    <dbReference type="NCBI Taxonomy" id="9764"/>
    <lineage>
        <taxon>Eukaryota</taxon>
        <taxon>Metazoa</taxon>
        <taxon>Chordata</taxon>
        <taxon>Craniata</taxon>
        <taxon>Vertebrata</taxon>
        <taxon>Euteleostomi</taxon>
        <taxon>Mammalia</taxon>
        <taxon>Eutheria</taxon>
        <taxon>Laurasiatheria</taxon>
        <taxon>Artiodactyla</taxon>
        <taxon>Whippomorpha</taxon>
        <taxon>Cetacea</taxon>
        <taxon>Mysticeti</taxon>
        <taxon>Eschrichtiidae</taxon>
        <taxon>Eschrichtius</taxon>
    </lineage>
</organism>
<proteinExistence type="predicted"/>
<keyword evidence="2" id="KW-1185">Reference proteome</keyword>
<sequence length="141" mass="14502">MADTATTASAAAAAAASAANASTDAPPFQLGKPRFQQGACSYCLGETSATAAFFPLVSGVGEGSHLGSLLAIGVVTPHPPAPSRPSRPRLSVIGHCPPRPGIRAPGPEPLVQGLLGSAAARFRRKVRVRPWVRSWHGRDAF</sequence>